<protein>
    <recommendedName>
        <fullName evidence="2">Cell envelope-related transcriptional attenuator domain-containing protein</fullName>
    </recommendedName>
</protein>
<proteinExistence type="inferred from homology"/>
<evidence type="ECO:0000259" key="2">
    <source>
        <dbReference type="Pfam" id="PF03816"/>
    </source>
</evidence>
<dbReference type="Proteomes" id="UP000001551">
    <property type="component" value="Chromosome"/>
</dbReference>
<evidence type="ECO:0000256" key="1">
    <source>
        <dbReference type="ARBA" id="ARBA00006068"/>
    </source>
</evidence>
<accession>E6U725</accession>
<dbReference type="InterPro" id="IPR050922">
    <property type="entry name" value="LytR/CpsA/Psr_CW_biosynth"/>
</dbReference>
<organism evidence="3 4">
    <name type="scientific">Ethanoligenens harbinense (strain DSM 18485 / JCM 12961 / CGMCC 1.5033 / YUAN-3)</name>
    <dbReference type="NCBI Taxonomy" id="663278"/>
    <lineage>
        <taxon>Bacteria</taxon>
        <taxon>Bacillati</taxon>
        <taxon>Bacillota</taxon>
        <taxon>Clostridia</taxon>
        <taxon>Eubacteriales</taxon>
        <taxon>Oscillospiraceae</taxon>
        <taxon>Ethanoligenens</taxon>
    </lineage>
</organism>
<keyword evidence="4" id="KW-1185">Reference proteome</keyword>
<reference evidence="3 4" key="1">
    <citation type="submission" date="2010-12" db="EMBL/GenBank/DDBJ databases">
        <title>Complete sequence of Ethanoligenens harbinense YUAN-3.</title>
        <authorList>
            <person name="Lucas S."/>
            <person name="Copeland A."/>
            <person name="Lapidus A."/>
            <person name="Cheng J.-F."/>
            <person name="Bruce D."/>
            <person name="Goodwin L."/>
            <person name="Pitluck S."/>
            <person name="Chertkov O."/>
            <person name="Misra M."/>
            <person name="Detter J.C."/>
            <person name="Han C."/>
            <person name="Tapia R."/>
            <person name="Land M."/>
            <person name="Hauser L."/>
            <person name="Jeffries C."/>
            <person name="Kyrpides N."/>
            <person name="Ivanova N."/>
            <person name="Mikhailova N."/>
            <person name="Wang A."/>
            <person name="Mouttaki H."/>
            <person name="He Z."/>
            <person name="Zhou J."/>
            <person name="Hemme C.L."/>
            <person name="Woyke T."/>
        </authorList>
    </citation>
    <scope>NUCLEOTIDE SEQUENCE [LARGE SCALE GENOMIC DNA]</scope>
    <source>
        <strain evidence="4">DSM 18485 / JCM 12961 / CGMCC 1.5033 / YUAN-3</strain>
    </source>
</reference>
<dbReference type="Pfam" id="PF03816">
    <property type="entry name" value="LytR_cpsA_psr"/>
    <property type="match status" value="1"/>
</dbReference>
<dbReference type="PANTHER" id="PTHR33392:SF6">
    <property type="entry name" value="POLYISOPRENYL-TEICHOIC ACID--PEPTIDOGLYCAN TEICHOIC ACID TRANSFERASE TAGU"/>
    <property type="match status" value="1"/>
</dbReference>
<dbReference type="InterPro" id="IPR004474">
    <property type="entry name" value="LytR_CpsA_psr"/>
</dbReference>
<sequence length="291" mass="30852">MKKMQKAQAISARIRQFWPWLALTAAALLLAAGAGLYAVLYQPAQPASRSLEIVPSDSFNLLFVLTDPDSGAPLLFALIGLDAPDKHLTVMPLPEALSVRGGTLLDLFGGSGPTRTSAACAETLGVPVDYYWVQDSTSFAQVVDLNGGVDCTLPAAVDARVPHGAQVQADSGVQHLNGMKVEAVAGYAAYTDPTDRLAAQGAVLQALLRETCNAQDLAPDSFGNRFDMAKTTFSMNDLLSKTRALEQAAASGGRVDVLLPAWRDSGAFTLSAAEKKQAEKAFGRQNRRYAP</sequence>
<comment type="similarity">
    <text evidence="1">Belongs to the LytR/CpsA/Psr (LCP) family.</text>
</comment>
<dbReference type="STRING" id="663278.Ethha_2602"/>
<dbReference type="HOGENOM" id="CLU_955602_0_0_9"/>
<dbReference type="AlphaFoldDB" id="E6U725"/>
<feature type="domain" description="Cell envelope-related transcriptional attenuator" evidence="2">
    <location>
        <begin position="111"/>
        <end position="210"/>
    </location>
</feature>
<dbReference type="Gene3D" id="3.40.630.190">
    <property type="entry name" value="LCP protein"/>
    <property type="match status" value="1"/>
</dbReference>
<name>E6U725_ETHHY</name>
<evidence type="ECO:0000313" key="4">
    <source>
        <dbReference type="Proteomes" id="UP000001551"/>
    </source>
</evidence>
<dbReference type="KEGG" id="eha:Ethha_2602"/>
<dbReference type="PANTHER" id="PTHR33392">
    <property type="entry name" value="POLYISOPRENYL-TEICHOIC ACID--PEPTIDOGLYCAN TEICHOIC ACID TRANSFERASE TAGU"/>
    <property type="match status" value="1"/>
</dbReference>
<gene>
    <name evidence="3" type="ordered locus">Ethha_2602</name>
</gene>
<dbReference type="eggNOG" id="COG1316">
    <property type="taxonomic scope" value="Bacteria"/>
</dbReference>
<evidence type="ECO:0000313" key="3">
    <source>
        <dbReference type="EMBL" id="ADU28095.1"/>
    </source>
</evidence>
<dbReference type="EMBL" id="CP002400">
    <property type="protein sequence ID" value="ADU28095.1"/>
    <property type="molecule type" value="Genomic_DNA"/>
</dbReference>